<gene>
    <name evidence="3" type="ORF">P5673_017736</name>
</gene>
<comment type="caution">
    <text evidence="3">The sequence shown here is derived from an EMBL/GenBank/DDBJ whole genome shotgun (WGS) entry which is preliminary data.</text>
</comment>
<keyword evidence="4" id="KW-1185">Reference proteome</keyword>
<dbReference type="SMART" id="SM00181">
    <property type="entry name" value="EGF"/>
    <property type="match status" value="1"/>
</dbReference>
<name>A0AAD9V395_ACRCE</name>
<protein>
    <recommendedName>
        <fullName evidence="2">EGF-like domain-containing protein</fullName>
    </recommendedName>
</protein>
<sequence>MNRAEWMNGICLIWSRGRLISPSLPVGDDRYLNLSSEKRPTGRNLGGNRLVRRSGTTSRVNFGLAEQRSRFGALKTVEDFKLIGHQIQILKRSSPTQLSCAQSCLANHRCESINFGISEDNEAVCELNDLGSSLSVNEKLTYAKGFIFSLFLKANYDISCGRINTKSQLKFFDNPTNSNTQLPPGFLPLWEKLCYPSLHFPRTRRLETTGEGSCENITCVNQGQCLFSQKNEKFQCKCQLPWTGERCETKIDILFNFTSLGAVGSKGPTTNIKYQGTSLEGTKVEKGLQTWFVPVTGKYKFDLCGASGGDHLGHNTQGGKGARTRGSIHLVKGTQLTVLVGQNRLDTGGGGGGSFVAYASDNTPLAIAGGGGSADAVDGDPGQIGKLGSVNSGSLGKGGRVCTSDSSILSVGGVGGGGAFTTDGRCFEDSSCNKPCPWGDGGKAFIAGGEGGFNSAIPCEGGFGGGGNCGGGGGYTGGGVQVSGRRKRLKLHSGGGGSFVTSANWRVVSGDCPEGNGFVTVEIEDIDD</sequence>
<comment type="caution">
    <text evidence="1">Lacks conserved residue(s) required for the propagation of feature annotation.</text>
</comment>
<feature type="domain" description="EGF-like" evidence="2">
    <location>
        <begin position="210"/>
        <end position="248"/>
    </location>
</feature>
<reference evidence="3" key="2">
    <citation type="journal article" date="2023" name="Science">
        <title>Genomic signatures of disease resistance in endangered staghorn corals.</title>
        <authorList>
            <person name="Vollmer S.V."/>
            <person name="Selwyn J.D."/>
            <person name="Despard B.A."/>
            <person name="Roesel C.L."/>
        </authorList>
    </citation>
    <scope>NUCLEOTIDE SEQUENCE</scope>
    <source>
        <strain evidence="3">K2</strain>
    </source>
</reference>
<proteinExistence type="predicted"/>
<feature type="disulfide bond" evidence="1">
    <location>
        <begin position="219"/>
        <end position="236"/>
    </location>
</feature>
<dbReference type="AlphaFoldDB" id="A0AAD9V395"/>
<evidence type="ECO:0000313" key="4">
    <source>
        <dbReference type="Proteomes" id="UP001249851"/>
    </source>
</evidence>
<reference evidence="3" key="1">
    <citation type="journal article" date="2023" name="G3 (Bethesda)">
        <title>Whole genome assembly and annotation of the endangered Caribbean coral Acropora cervicornis.</title>
        <authorList>
            <person name="Selwyn J.D."/>
            <person name="Vollmer S.V."/>
        </authorList>
    </citation>
    <scope>NUCLEOTIDE SEQUENCE</scope>
    <source>
        <strain evidence="3">K2</strain>
    </source>
</reference>
<evidence type="ECO:0000256" key="1">
    <source>
        <dbReference type="PROSITE-ProRule" id="PRU00076"/>
    </source>
</evidence>
<organism evidence="3 4">
    <name type="scientific">Acropora cervicornis</name>
    <name type="common">Staghorn coral</name>
    <dbReference type="NCBI Taxonomy" id="6130"/>
    <lineage>
        <taxon>Eukaryota</taxon>
        <taxon>Metazoa</taxon>
        <taxon>Cnidaria</taxon>
        <taxon>Anthozoa</taxon>
        <taxon>Hexacorallia</taxon>
        <taxon>Scleractinia</taxon>
        <taxon>Astrocoeniina</taxon>
        <taxon>Acroporidae</taxon>
        <taxon>Acropora</taxon>
    </lineage>
</organism>
<dbReference type="InterPro" id="IPR000742">
    <property type="entry name" value="EGF"/>
</dbReference>
<dbReference type="Gene3D" id="2.10.25.10">
    <property type="entry name" value="Laminin"/>
    <property type="match status" value="1"/>
</dbReference>
<accession>A0AAD9V395</accession>
<dbReference type="PROSITE" id="PS01186">
    <property type="entry name" value="EGF_2"/>
    <property type="match status" value="1"/>
</dbReference>
<dbReference type="PROSITE" id="PS50026">
    <property type="entry name" value="EGF_3"/>
    <property type="match status" value="1"/>
</dbReference>
<keyword evidence="1" id="KW-1015">Disulfide bond</keyword>
<dbReference type="SUPFAM" id="SSF57196">
    <property type="entry name" value="EGF/Laminin"/>
    <property type="match status" value="1"/>
</dbReference>
<keyword evidence="1" id="KW-0245">EGF-like domain</keyword>
<feature type="disulfide bond" evidence="1">
    <location>
        <begin position="238"/>
        <end position="247"/>
    </location>
</feature>
<evidence type="ECO:0000313" key="3">
    <source>
        <dbReference type="EMBL" id="KAK2559653.1"/>
    </source>
</evidence>
<dbReference type="EMBL" id="JARQWQ010000039">
    <property type="protein sequence ID" value="KAK2559653.1"/>
    <property type="molecule type" value="Genomic_DNA"/>
</dbReference>
<dbReference type="PROSITE" id="PS00022">
    <property type="entry name" value="EGF_1"/>
    <property type="match status" value="1"/>
</dbReference>
<dbReference type="PANTHER" id="PTHR31535:SF3">
    <property type="entry name" value="REGULATORY PROTEIN ZESTE"/>
    <property type="match status" value="1"/>
</dbReference>
<dbReference type="PANTHER" id="PTHR31535">
    <property type="match status" value="1"/>
</dbReference>
<dbReference type="Proteomes" id="UP001249851">
    <property type="component" value="Unassembled WGS sequence"/>
</dbReference>
<evidence type="ECO:0000259" key="2">
    <source>
        <dbReference type="PROSITE" id="PS50026"/>
    </source>
</evidence>